<comment type="similarity">
    <text evidence="1">Belongs to the ParB family.</text>
</comment>
<dbReference type="InterPro" id="IPR050336">
    <property type="entry name" value="Chromosome_partition/occlusion"/>
</dbReference>
<gene>
    <name evidence="3" type="ORF">AVDCRST_MAG77-1750</name>
</gene>
<dbReference type="Pfam" id="PF02195">
    <property type="entry name" value="ParB_N"/>
    <property type="match status" value="1"/>
</dbReference>
<reference evidence="3" key="1">
    <citation type="submission" date="2020-02" db="EMBL/GenBank/DDBJ databases">
        <authorList>
            <person name="Meier V. D."/>
        </authorList>
    </citation>
    <scope>NUCLEOTIDE SEQUENCE</scope>
    <source>
        <strain evidence="3">AVDCRST_MAG77</strain>
    </source>
</reference>
<dbReference type="InterPro" id="IPR004437">
    <property type="entry name" value="ParB/RepB/Spo0J"/>
</dbReference>
<dbReference type="PANTHER" id="PTHR33375">
    <property type="entry name" value="CHROMOSOME-PARTITIONING PROTEIN PARB-RELATED"/>
    <property type="match status" value="1"/>
</dbReference>
<evidence type="ECO:0000259" key="2">
    <source>
        <dbReference type="SMART" id="SM00470"/>
    </source>
</evidence>
<dbReference type="SMART" id="SM00470">
    <property type="entry name" value="ParB"/>
    <property type="match status" value="1"/>
</dbReference>
<organism evidence="3">
    <name type="scientific">uncultured Chloroflexota bacterium</name>
    <dbReference type="NCBI Taxonomy" id="166587"/>
    <lineage>
        <taxon>Bacteria</taxon>
        <taxon>Bacillati</taxon>
        <taxon>Chloroflexota</taxon>
        <taxon>environmental samples</taxon>
    </lineage>
</organism>
<evidence type="ECO:0000256" key="1">
    <source>
        <dbReference type="ARBA" id="ARBA00006295"/>
    </source>
</evidence>
<evidence type="ECO:0000313" key="3">
    <source>
        <dbReference type="EMBL" id="CAA9245384.1"/>
    </source>
</evidence>
<dbReference type="AlphaFoldDB" id="A0A6J4IBB5"/>
<dbReference type="InterPro" id="IPR036086">
    <property type="entry name" value="ParB/Sulfiredoxin_sf"/>
</dbReference>
<dbReference type="EMBL" id="CADCTC010000114">
    <property type="protein sequence ID" value="CAA9245384.1"/>
    <property type="molecule type" value="Genomic_DNA"/>
</dbReference>
<accession>A0A6J4IBB5</accession>
<dbReference type="GO" id="GO:0005694">
    <property type="term" value="C:chromosome"/>
    <property type="evidence" value="ECO:0007669"/>
    <property type="project" value="TreeGrafter"/>
</dbReference>
<dbReference type="PANTHER" id="PTHR33375:SF1">
    <property type="entry name" value="CHROMOSOME-PARTITIONING PROTEIN PARB-RELATED"/>
    <property type="match status" value="1"/>
</dbReference>
<dbReference type="GO" id="GO:0007059">
    <property type="term" value="P:chromosome segregation"/>
    <property type="evidence" value="ECO:0007669"/>
    <property type="project" value="TreeGrafter"/>
</dbReference>
<sequence length="344" mass="37404">MATEGLKRTAKPGLQPDEAALLAPLDALLPGRNARSAWETMDERLLQLADSIQEQGILEPLLVRELHARPEGRAGGTGAAGRRFELIAGFRRFAAAKYLSMERVPVRLLRASDEDALALNLAENLARADLNDADALRSVVQLQETYGWGVRKIARATGRSASWVSEILAVARSQREREAVEAGRLAVGGAARMSRLKSEFPEVRDALLERLDRGDTVMIEEVPRLAELRQDVARAQGEVAHRAGAGTPGPRIPPVTPLPSSGETPAVDLPVAARAQAPRQMLTLNRQDQSLVRNAETLMHQTLVALSVAWTEQGYGCTLPPDVRDSLRRSADAIETFLTRDASV</sequence>
<dbReference type="SUPFAM" id="SSF110849">
    <property type="entry name" value="ParB/Sulfiredoxin"/>
    <property type="match status" value="1"/>
</dbReference>
<dbReference type="Gene3D" id="3.90.1530.30">
    <property type="match status" value="1"/>
</dbReference>
<protein>
    <recommendedName>
        <fullName evidence="2">ParB-like N-terminal domain-containing protein</fullName>
    </recommendedName>
</protein>
<feature type="domain" description="ParB-like N-terminal" evidence="2">
    <location>
        <begin position="21"/>
        <end position="125"/>
    </location>
</feature>
<dbReference type="NCBIfam" id="TIGR00180">
    <property type="entry name" value="parB_part"/>
    <property type="match status" value="1"/>
</dbReference>
<proteinExistence type="inferred from homology"/>
<dbReference type="GO" id="GO:0003677">
    <property type="term" value="F:DNA binding"/>
    <property type="evidence" value="ECO:0007669"/>
    <property type="project" value="InterPro"/>
</dbReference>
<name>A0A6J4IBB5_9CHLR</name>
<dbReference type="Gene3D" id="1.10.10.2830">
    <property type="match status" value="1"/>
</dbReference>
<dbReference type="InterPro" id="IPR003115">
    <property type="entry name" value="ParB_N"/>
</dbReference>